<evidence type="ECO:0000256" key="4">
    <source>
        <dbReference type="ARBA" id="ARBA00023163"/>
    </source>
</evidence>
<keyword evidence="2" id="KW-0067">ATP-binding</keyword>
<dbReference type="SUPFAM" id="SSF46689">
    <property type="entry name" value="Homeodomain-like"/>
    <property type="match status" value="1"/>
</dbReference>
<evidence type="ECO:0000313" key="7">
    <source>
        <dbReference type="EMBL" id="TQE97305.1"/>
    </source>
</evidence>
<dbReference type="Pfam" id="PF02954">
    <property type="entry name" value="HTH_8"/>
    <property type="match status" value="1"/>
</dbReference>
<dbReference type="Gene3D" id="1.10.10.60">
    <property type="entry name" value="Homeodomain-like"/>
    <property type="match status" value="1"/>
</dbReference>
<evidence type="ECO:0000259" key="6">
    <source>
        <dbReference type="Pfam" id="PF25601"/>
    </source>
</evidence>
<reference evidence="7 8" key="1">
    <citation type="submission" date="2019-06" db="EMBL/GenBank/DDBJ databases">
        <title>Metagenome assembled Genome of Spiribacter salinus SL48-SHIP from the microbial mat of Salt Lake 48 (Novosibirsk region, Russia).</title>
        <authorList>
            <person name="Shipova A."/>
            <person name="Rozanov A.S."/>
            <person name="Bryanskaya A.V."/>
            <person name="Peltek S.E."/>
        </authorList>
    </citation>
    <scope>NUCLEOTIDE SEQUENCE [LARGE SCALE GENOMIC DNA]</scope>
    <source>
        <strain evidence="7">SL48-SHIP-2</strain>
    </source>
</reference>
<dbReference type="Proteomes" id="UP000315400">
    <property type="component" value="Unassembled WGS sequence"/>
</dbReference>
<comment type="caution">
    <text evidence="7">The sequence shown here is derived from an EMBL/GenBank/DDBJ whole genome shotgun (WGS) entry which is preliminary data.</text>
</comment>
<feature type="domain" description="NorR-like AAA+ ATPase lid" evidence="6">
    <location>
        <begin position="2"/>
        <end position="41"/>
    </location>
</feature>
<keyword evidence="3" id="KW-0805">Transcription regulation</keyword>
<sequence>MVRHPWSGNVRELYNALIQAAVMTEDPEIHAEDLAAATVEMPSCCDHMKDPAGQPLGDGFSLDDHLISIQKEYLRRAMQEADGVKAKAARLLGMKNYQTLDAQLKRFEIDWQEVE</sequence>
<evidence type="ECO:0000259" key="5">
    <source>
        <dbReference type="Pfam" id="PF02954"/>
    </source>
</evidence>
<dbReference type="Gene3D" id="1.10.8.60">
    <property type="match status" value="1"/>
</dbReference>
<evidence type="ECO:0000256" key="2">
    <source>
        <dbReference type="ARBA" id="ARBA00022840"/>
    </source>
</evidence>
<dbReference type="EMBL" id="VIFK01000313">
    <property type="protein sequence ID" value="TQE97305.1"/>
    <property type="molecule type" value="Genomic_DNA"/>
</dbReference>
<feature type="domain" description="DNA binding HTH" evidence="5">
    <location>
        <begin position="69"/>
        <end position="107"/>
    </location>
</feature>
<dbReference type="InterPro" id="IPR058031">
    <property type="entry name" value="AAA_lid_NorR"/>
</dbReference>
<dbReference type="Pfam" id="PF25601">
    <property type="entry name" value="AAA_lid_14"/>
    <property type="match status" value="1"/>
</dbReference>
<name>A0A540VKK3_9GAMM</name>
<keyword evidence="1" id="KW-0547">Nucleotide-binding</keyword>
<dbReference type="InterPro" id="IPR002197">
    <property type="entry name" value="HTH_Fis"/>
</dbReference>
<dbReference type="GO" id="GO:0043565">
    <property type="term" value="F:sequence-specific DNA binding"/>
    <property type="evidence" value="ECO:0007669"/>
    <property type="project" value="InterPro"/>
</dbReference>
<evidence type="ECO:0000313" key="8">
    <source>
        <dbReference type="Proteomes" id="UP000315400"/>
    </source>
</evidence>
<protein>
    <submittedName>
        <fullName evidence="7">Uncharacterized protein</fullName>
    </submittedName>
</protein>
<evidence type="ECO:0000256" key="3">
    <source>
        <dbReference type="ARBA" id="ARBA00023015"/>
    </source>
</evidence>
<dbReference type="InterPro" id="IPR009057">
    <property type="entry name" value="Homeodomain-like_sf"/>
</dbReference>
<organism evidence="7 8">
    <name type="scientific">Spiribacter salinus</name>
    <dbReference type="NCBI Taxonomy" id="1335746"/>
    <lineage>
        <taxon>Bacteria</taxon>
        <taxon>Pseudomonadati</taxon>
        <taxon>Pseudomonadota</taxon>
        <taxon>Gammaproteobacteria</taxon>
        <taxon>Chromatiales</taxon>
        <taxon>Ectothiorhodospiraceae</taxon>
        <taxon>Spiribacter</taxon>
    </lineage>
</organism>
<dbReference type="AlphaFoldDB" id="A0A540VKK3"/>
<dbReference type="PANTHER" id="PTHR32071">
    <property type="entry name" value="TRANSCRIPTIONAL REGULATORY PROTEIN"/>
    <property type="match status" value="1"/>
</dbReference>
<gene>
    <name evidence="7" type="ORF">FKY71_16180</name>
</gene>
<accession>A0A540VKK3</accession>
<evidence type="ECO:0000256" key="1">
    <source>
        <dbReference type="ARBA" id="ARBA00022741"/>
    </source>
</evidence>
<proteinExistence type="predicted"/>
<keyword evidence="4" id="KW-0804">Transcription</keyword>